<gene>
    <name evidence="2" type="ORF">CLV34_1523</name>
</gene>
<protein>
    <submittedName>
        <fullName evidence="2">Uncharacterized protein</fullName>
    </submittedName>
</protein>
<name>A0A2M8WSY2_9MICO</name>
<dbReference type="RefSeq" id="WP_157803743.1">
    <property type="nucleotide sequence ID" value="NZ_PGTZ01000007.1"/>
</dbReference>
<keyword evidence="3" id="KW-1185">Reference proteome</keyword>
<reference evidence="2 3" key="1">
    <citation type="submission" date="2017-11" db="EMBL/GenBank/DDBJ databases">
        <title>Genomic Encyclopedia of Archaeal and Bacterial Type Strains, Phase II (KMG-II): From Individual Species to Whole Genera.</title>
        <authorList>
            <person name="Goeker M."/>
        </authorList>
    </citation>
    <scope>NUCLEOTIDE SEQUENCE [LARGE SCALE GENOMIC DNA]</scope>
    <source>
        <strain evidence="2 3">DSM 22413</strain>
    </source>
</reference>
<sequence>MTSRRTADDPLAWAAPGSPVAYVDDAHPGVVEPRTVARTTGSSIVTSDGERWRRRALQSSGPWAGALVVLSGTRAKRLAPWDHPQVVALSGTAAAPATSPPTPPTGAPADGAADDGVPWGRRPVPDIPVPPFRTAEDAVAFVTALGTWVAALGTPDVGLAHTATLAVLDAERDRLGRDGTRVEQQPAPTVLRVALATFFPAPWTPVGLVHALTAAGLGAGPLTTAGSDRILWGGDPDFTARRAADGSWDVERHERGRTESWARAADDDDLVLLLEREHRDHFPYPLGRRVDDDLVTRLRAAAAPTLRAWSEHAGLPYLARWRRP</sequence>
<organism evidence="2 3">
    <name type="scientific">Luteimicrobium subarcticum</name>
    <dbReference type="NCBI Taxonomy" id="620910"/>
    <lineage>
        <taxon>Bacteria</taxon>
        <taxon>Bacillati</taxon>
        <taxon>Actinomycetota</taxon>
        <taxon>Actinomycetes</taxon>
        <taxon>Micrococcales</taxon>
        <taxon>Luteimicrobium</taxon>
    </lineage>
</organism>
<accession>A0A2M8WSY2</accession>
<dbReference type="EMBL" id="PGTZ01000007">
    <property type="protein sequence ID" value="PJI94039.1"/>
    <property type="molecule type" value="Genomic_DNA"/>
</dbReference>
<proteinExistence type="predicted"/>
<dbReference type="OrthoDB" id="5065607at2"/>
<evidence type="ECO:0000313" key="3">
    <source>
        <dbReference type="Proteomes" id="UP000231586"/>
    </source>
</evidence>
<dbReference type="AlphaFoldDB" id="A0A2M8WSY2"/>
<evidence type="ECO:0000256" key="1">
    <source>
        <dbReference type="SAM" id="MobiDB-lite"/>
    </source>
</evidence>
<dbReference type="Proteomes" id="UP000231586">
    <property type="component" value="Unassembled WGS sequence"/>
</dbReference>
<evidence type="ECO:0000313" key="2">
    <source>
        <dbReference type="EMBL" id="PJI94039.1"/>
    </source>
</evidence>
<feature type="region of interest" description="Disordered" evidence="1">
    <location>
        <begin position="93"/>
        <end position="115"/>
    </location>
</feature>
<comment type="caution">
    <text evidence="2">The sequence shown here is derived from an EMBL/GenBank/DDBJ whole genome shotgun (WGS) entry which is preliminary data.</text>
</comment>